<organism evidence="1 2">
    <name type="scientific">Pseudanabaena cinerea FACHB-1277</name>
    <dbReference type="NCBI Taxonomy" id="2949581"/>
    <lineage>
        <taxon>Bacteria</taxon>
        <taxon>Bacillati</taxon>
        <taxon>Cyanobacteriota</taxon>
        <taxon>Cyanophyceae</taxon>
        <taxon>Pseudanabaenales</taxon>
        <taxon>Pseudanabaenaceae</taxon>
        <taxon>Pseudanabaena</taxon>
        <taxon>Pseudanabaena cinerea</taxon>
    </lineage>
</organism>
<dbReference type="RefSeq" id="WP_190349434.1">
    <property type="nucleotide sequence ID" value="NZ_JACJPY010000005.1"/>
</dbReference>
<comment type="caution">
    <text evidence="1">The sequence shown here is derived from an EMBL/GenBank/DDBJ whole genome shotgun (WGS) entry which is preliminary data.</text>
</comment>
<reference evidence="1" key="2">
    <citation type="submission" date="2020-08" db="EMBL/GenBank/DDBJ databases">
        <authorList>
            <person name="Chen M."/>
            <person name="Teng W."/>
            <person name="Zhao L."/>
            <person name="Hu C."/>
            <person name="Zhou Y."/>
            <person name="Han B."/>
            <person name="Song L."/>
            <person name="Shu W."/>
        </authorList>
    </citation>
    <scope>NUCLEOTIDE SEQUENCE</scope>
    <source>
        <strain evidence="1">FACHB-1277</strain>
    </source>
</reference>
<reference evidence="1" key="1">
    <citation type="journal article" date="2015" name="ISME J.">
        <title>Draft Genome Sequence of Streptomyces incarnatus NRRL8089, which Produces the Nucleoside Antibiotic Sinefungin.</title>
        <authorList>
            <person name="Oshima K."/>
            <person name="Hattori M."/>
            <person name="Shimizu H."/>
            <person name="Fukuda K."/>
            <person name="Nemoto M."/>
            <person name="Inagaki K."/>
            <person name="Tamura T."/>
        </authorList>
    </citation>
    <scope>NUCLEOTIDE SEQUENCE</scope>
    <source>
        <strain evidence="1">FACHB-1277</strain>
    </source>
</reference>
<proteinExistence type="predicted"/>
<sequence length="58" mass="6419">MRFYDSANGNVGNLTGATLDITPVPFEFSPTFGLLALGGWIGRKKIASKFKAWRDRDN</sequence>
<evidence type="ECO:0000313" key="2">
    <source>
        <dbReference type="Proteomes" id="UP000631421"/>
    </source>
</evidence>
<accession>A0A926USA3</accession>
<dbReference type="Proteomes" id="UP000631421">
    <property type="component" value="Unassembled WGS sequence"/>
</dbReference>
<gene>
    <name evidence="1" type="ORF">H6F44_03065</name>
</gene>
<dbReference type="AlphaFoldDB" id="A0A926USA3"/>
<evidence type="ECO:0000313" key="1">
    <source>
        <dbReference type="EMBL" id="MBD2149110.1"/>
    </source>
</evidence>
<name>A0A926USA3_9CYAN</name>
<dbReference type="EMBL" id="JACJPY010000005">
    <property type="protein sequence ID" value="MBD2149110.1"/>
    <property type="molecule type" value="Genomic_DNA"/>
</dbReference>
<protein>
    <submittedName>
        <fullName evidence="1">Uncharacterized protein</fullName>
    </submittedName>
</protein>
<keyword evidence="2" id="KW-1185">Reference proteome</keyword>